<keyword evidence="15" id="KW-1185">Reference proteome</keyword>
<dbReference type="PROSITE" id="PS51194">
    <property type="entry name" value="HELICASE_CTER"/>
    <property type="match status" value="1"/>
</dbReference>
<dbReference type="GO" id="GO:0016787">
    <property type="term" value="F:hydrolase activity"/>
    <property type="evidence" value="ECO:0007669"/>
    <property type="project" value="UniProtKB-KW"/>
</dbReference>
<dbReference type="InterPro" id="IPR000629">
    <property type="entry name" value="RNA-helicase_DEAD-box_CS"/>
</dbReference>
<dbReference type="PROSITE" id="PS51192">
    <property type="entry name" value="HELICASE_ATP_BIND_1"/>
    <property type="match status" value="1"/>
</dbReference>
<comment type="caution">
    <text evidence="14">The sequence shown here is derived from an EMBL/GenBank/DDBJ whole genome shotgun (WGS) entry which is preliminary data.</text>
</comment>
<feature type="domain" description="Helicase ATP-binding" evidence="11">
    <location>
        <begin position="287"/>
        <end position="463"/>
    </location>
</feature>
<reference evidence="14 15" key="1">
    <citation type="submission" date="2020-12" db="EMBL/GenBank/DDBJ databases">
        <title>Metabolic potential, ecology and presence of endohyphal bacteria is reflected in genomic diversity of Mucoromycotina.</title>
        <authorList>
            <person name="Muszewska A."/>
            <person name="Okrasinska A."/>
            <person name="Steczkiewicz K."/>
            <person name="Drgas O."/>
            <person name="Orlowska M."/>
            <person name="Perlinska-Lenart U."/>
            <person name="Aleksandrzak-Piekarczyk T."/>
            <person name="Szatraj K."/>
            <person name="Zielenkiewicz U."/>
            <person name="Pilsyk S."/>
            <person name="Malc E."/>
            <person name="Mieczkowski P."/>
            <person name="Kruszewska J.S."/>
            <person name="Biernat P."/>
            <person name="Pawlowska J."/>
        </authorList>
    </citation>
    <scope>NUCLEOTIDE SEQUENCE [LARGE SCALE GENOMIC DNA]</scope>
    <source>
        <strain evidence="14 15">CBS 142.35</strain>
    </source>
</reference>
<evidence type="ECO:0000313" key="14">
    <source>
        <dbReference type="EMBL" id="KAG2222664.1"/>
    </source>
</evidence>
<feature type="compositionally biased region" description="Low complexity" evidence="10">
    <location>
        <begin position="700"/>
        <end position="712"/>
    </location>
</feature>
<feature type="domain" description="Helicase C-terminal" evidence="12">
    <location>
        <begin position="474"/>
        <end position="636"/>
    </location>
</feature>
<evidence type="ECO:0000259" key="13">
    <source>
        <dbReference type="PROSITE" id="PS51195"/>
    </source>
</evidence>
<evidence type="ECO:0000256" key="4">
    <source>
        <dbReference type="ARBA" id="ARBA00022801"/>
    </source>
</evidence>
<evidence type="ECO:0000256" key="6">
    <source>
        <dbReference type="ARBA" id="ARBA00022840"/>
    </source>
</evidence>
<dbReference type="Pfam" id="PF00271">
    <property type="entry name" value="Helicase_C"/>
    <property type="match status" value="1"/>
</dbReference>
<comment type="subcellular location">
    <subcellularLocation>
        <location evidence="1">Nucleus</location>
    </subcellularLocation>
</comment>
<evidence type="ECO:0000256" key="3">
    <source>
        <dbReference type="ARBA" id="ARBA00022741"/>
    </source>
</evidence>
<protein>
    <recommendedName>
        <fullName evidence="2">RNA helicase</fullName>
        <ecNumber evidence="2">3.6.4.13</ecNumber>
    </recommendedName>
</protein>
<dbReference type="PANTHER" id="PTHR47958">
    <property type="entry name" value="ATP-DEPENDENT RNA HELICASE DBP3"/>
    <property type="match status" value="1"/>
</dbReference>
<evidence type="ECO:0000256" key="7">
    <source>
        <dbReference type="ARBA" id="ARBA00023242"/>
    </source>
</evidence>
<keyword evidence="7" id="KW-0539">Nucleus</keyword>
<dbReference type="EMBL" id="JAEPRB010000077">
    <property type="protein sequence ID" value="KAG2222664.1"/>
    <property type="molecule type" value="Genomic_DNA"/>
</dbReference>
<feature type="short sequence motif" description="Q motif" evidence="8">
    <location>
        <begin position="256"/>
        <end position="284"/>
    </location>
</feature>
<evidence type="ECO:0000256" key="10">
    <source>
        <dbReference type="SAM" id="MobiDB-lite"/>
    </source>
</evidence>
<dbReference type="Proteomes" id="UP000646827">
    <property type="component" value="Unassembled WGS sequence"/>
</dbReference>
<gene>
    <name evidence="14" type="ORF">INT45_013478</name>
</gene>
<accession>A0A8H7S4M2</accession>
<evidence type="ECO:0000313" key="15">
    <source>
        <dbReference type="Proteomes" id="UP000646827"/>
    </source>
</evidence>
<feature type="compositionally biased region" description="Polar residues" evidence="10">
    <location>
        <begin position="730"/>
        <end position="744"/>
    </location>
</feature>
<evidence type="ECO:0000256" key="9">
    <source>
        <dbReference type="RuleBase" id="RU000492"/>
    </source>
</evidence>
<dbReference type="Pfam" id="PF00270">
    <property type="entry name" value="DEAD"/>
    <property type="match status" value="1"/>
</dbReference>
<evidence type="ECO:0000259" key="11">
    <source>
        <dbReference type="PROSITE" id="PS51192"/>
    </source>
</evidence>
<feature type="compositionally biased region" description="Basic residues" evidence="10">
    <location>
        <begin position="643"/>
        <end position="664"/>
    </location>
</feature>
<keyword evidence="4 9" id="KW-0378">Hydrolase</keyword>
<evidence type="ECO:0000256" key="8">
    <source>
        <dbReference type="PROSITE-ProRule" id="PRU00552"/>
    </source>
</evidence>
<feature type="compositionally biased region" description="Gly residues" evidence="10">
    <location>
        <begin position="665"/>
        <end position="690"/>
    </location>
</feature>
<keyword evidence="6 9" id="KW-0067">ATP-binding</keyword>
<evidence type="ECO:0000256" key="1">
    <source>
        <dbReference type="ARBA" id="ARBA00004123"/>
    </source>
</evidence>
<sequence length="744" mass="81675">MFQKKPAKKFNFGFPSSKKSTETKKTETNVSESNINPTPFIKRKLGGDSDQDNDDVESTKKQRQGNIIQADDEQDFLASAGIGPSSSNIKEATKTDNNEKEEDVDPLDAFMADMNEQQKSAKAEPKARRDEFEEEDDMESYIRHMKEEGVTVGKVDNRSYLDRNENADSDDEVYATAARIDAELNQDSDGNEQGPVKREIEPLARINHDDIEYPEIEKYFYEEHPDIASLSAQKIAEVRNELGLHVTGSEPPAPCVSFAHFGFDEDVMATIIKAGYTEPSAIQKQAIPVALQGRDIIGIAKTGSGKTAAFVLPMLVHIMDQEELAKGDGPIGLIMAPTRELVGQIYAEAKKFAKAYGLKVAAVYGGASKMAQFKQLRSSTVEILVATPGRLIDMIKMKATNLRRVSYLVLDEADRMFDLGFEPQVRSVCDNVRPDRQALLFSATFPRKVEYLAREVTENPVRISVGTTGQANEDITQVIIVLDDEMLKWDWVIRQLPRFCSEGSIIIFVSRKGAVDILASNISESGFPCGALHGDLMQYERDKVLRDFRANKYSILVATDVAARGLDIKAVKNVVNYDIARDIDSHVHRIGRTGRAGEKGTAYTLITRKEDRFAGDLVKNLESSGQAVPSELMDLAMTNPKFKSSRIYRASRGRGRGRGGRGGHGRGSGGGSGGGGFRGHGNRFRGGGITGANMEPLPPRSSSSSSRTFSSSGGMRFQKASTDEAGARGLNTTAGVQQSNPRWN</sequence>
<dbReference type="AlphaFoldDB" id="A0A8H7S4M2"/>
<evidence type="ECO:0000256" key="2">
    <source>
        <dbReference type="ARBA" id="ARBA00012552"/>
    </source>
</evidence>
<dbReference type="FunFam" id="3.40.50.300:FF:000079">
    <property type="entry name" value="probable ATP-dependent RNA helicase DDX17"/>
    <property type="match status" value="1"/>
</dbReference>
<organism evidence="14 15">
    <name type="scientific">Circinella minor</name>
    <dbReference type="NCBI Taxonomy" id="1195481"/>
    <lineage>
        <taxon>Eukaryota</taxon>
        <taxon>Fungi</taxon>
        <taxon>Fungi incertae sedis</taxon>
        <taxon>Mucoromycota</taxon>
        <taxon>Mucoromycotina</taxon>
        <taxon>Mucoromycetes</taxon>
        <taxon>Mucorales</taxon>
        <taxon>Lichtheimiaceae</taxon>
        <taxon>Circinella</taxon>
    </lineage>
</organism>
<dbReference type="InterPro" id="IPR001650">
    <property type="entry name" value="Helicase_C-like"/>
</dbReference>
<dbReference type="CDD" id="cd18787">
    <property type="entry name" value="SF2_C_DEAD"/>
    <property type="match status" value="1"/>
</dbReference>
<dbReference type="GO" id="GO:0003724">
    <property type="term" value="F:RNA helicase activity"/>
    <property type="evidence" value="ECO:0007669"/>
    <property type="project" value="UniProtKB-EC"/>
</dbReference>
<dbReference type="SMART" id="SM00487">
    <property type="entry name" value="DEXDc"/>
    <property type="match status" value="1"/>
</dbReference>
<dbReference type="EC" id="3.6.4.13" evidence="2"/>
<feature type="region of interest" description="Disordered" evidence="10">
    <location>
        <begin position="643"/>
        <end position="744"/>
    </location>
</feature>
<dbReference type="InterPro" id="IPR014001">
    <property type="entry name" value="Helicase_ATP-bd"/>
</dbReference>
<dbReference type="OrthoDB" id="196131at2759"/>
<dbReference type="Gene3D" id="3.40.50.300">
    <property type="entry name" value="P-loop containing nucleotide triphosphate hydrolases"/>
    <property type="match status" value="2"/>
</dbReference>
<dbReference type="InterPro" id="IPR027417">
    <property type="entry name" value="P-loop_NTPase"/>
</dbReference>
<comment type="similarity">
    <text evidence="9">Belongs to the DEAD box helicase family.</text>
</comment>
<dbReference type="PROSITE" id="PS51195">
    <property type="entry name" value="Q_MOTIF"/>
    <property type="match status" value="1"/>
</dbReference>
<dbReference type="GO" id="GO:0005634">
    <property type="term" value="C:nucleus"/>
    <property type="evidence" value="ECO:0007669"/>
    <property type="project" value="UniProtKB-SubCell"/>
</dbReference>
<dbReference type="SUPFAM" id="SSF52540">
    <property type="entry name" value="P-loop containing nucleoside triphosphate hydrolases"/>
    <property type="match status" value="2"/>
</dbReference>
<name>A0A8H7S4M2_9FUNG</name>
<keyword evidence="3 9" id="KW-0547">Nucleotide-binding</keyword>
<dbReference type="InterPro" id="IPR011545">
    <property type="entry name" value="DEAD/DEAH_box_helicase_dom"/>
</dbReference>
<dbReference type="InterPro" id="IPR014014">
    <property type="entry name" value="RNA_helicase_DEAD_Q_motif"/>
</dbReference>
<dbReference type="GO" id="GO:0005524">
    <property type="term" value="F:ATP binding"/>
    <property type="evidence" value="ECO:0007669"/>
    <property type="project" value="UniProtKB-KW"/>
</dbReference>
<dbReference type="GO" id="GO:0003676">
    <property type="term" value="F:nucleic acid binding"/>
    <property type="evidence" value="ECO:0007669"/>
    <property type="project" value="InterPro"/>
</dbReference>
<proteinExistence type="inferred from homology"/>
<dbReference type="SMART" id="SM00490">
    <property type="entry name" value="HELICc"/>
    <property type="match status" value="1"/>
</dbReference>
<feature type="compositionally biased region" description="Basic and acidic residues" evidence="10">
    <location>
        <begin position="119"/>
        <end position="131"/>
    </location>
</feature>
<evidence type="ECO:0000259" key="12">
    <source>
        <dbReference type="PROSITE" id="PS51194"/>
    </source>
</evidence>
<keyword evidence="5 9" id="KW-0347">Helicase</keyword>
<dbReference type="PROSITE" id="PS00039">
    <property type="entry name" value="DEAD_ATP_HELICASE"/>
    <property type="match status" value="1"/>
</dbReference>
<feature type="domain" description="DEAD-box RNA helicase Q" evidence="13">
    <location>
        <begin position="256"/>
        <end position="284"/>
    </location>
</feature>
<feature type="region of interest" description="Disordered" evidence="10">
    <location>
        <begin position="1"/>
        <end position="144"/>
    </location>
</feature>
<evidence type="ECO:0000256" key="5">
    <source>
        <dbReference type="ARBA" id="ARBA00022806"/>
    </source>
</evidence>